<reference evidence="2 3" key="2">
    <citation type="submission" date="2020-05" db="EMBL/GenBank/DDBJ databases">
        <authorList>
            <person name="Khan S.A."/>
            <person name="Jeon C.O."/>
            <person name="Chun B.H."/>
        </authorList>
    </citation>
    <scope>NUCLEOTIDE SEQUENCE [LARGE SCALE GENOMIC DNA]</scope>
    <source>
        <strain evidence="2 3">H242</strain>
    </source>
</reference>
<feature type="region of interest" description="Disordered" evidence="1">
    <location>
        <begin position="1"/>
        <end position="48"/>
    </location>
</feature>
<reference evidence="2 3" key="1">
    <citation type="submission" date="2020-05" db="EMBL/GenBank/DDBJ databases">
        <title>Ramlibacter rhizophilus sp. nov., isolated from rhizosphere soil of national flower Mugunghwa from South Korea.</title>
        <authorList>
            <person name="Zheng-Fei Y."/>
            <person name="Huan T."/>
        </authorList>
    </citation>
    <scope>NUCLEOTIDE SEQUENCE [LARGE SCALE GENOMIC DNA]</scope>
    <source>
        <strain evidence="2 3">H242</strain>
    </source>
</reference>
<name>A0ABX6P2L4_9BURK</name>
<keyword evidence="3" id="KW-1185">Reference proteome</keyword>
<evidence type="ECO:0000256" key="1">
    <source>
        <dbReference type="SAM" id="MobiDB-lite"/>
    </source>
</evidence>
<feature type="compositionally biased region" description="Acidic residues" evidence="1">
    <location>
        <begin position="19"/>
        <end position="35"/>
    </location>
</feature>
<proteinExistence type="predicted"/>
<feature type="compositionally biased region" description="Polar residues" evidence="1">
    <location>
        <begin position="38"/>
        <end position="48"/>
    </location>
</feature>
<evidence type="ECO:0000313" key="2">
    <source>
        <dbReference type="EMBL" id="QJW83962.1"/>
    </source>
</evidence>
<sequence>MAQPTPNGVTPPAPGLDREEPDLWVEDDIPTDDEPAAANQSSGAPERE</sequence>
<evidence type="ECO:0000313" key="3">
    <source>
        <dbReference type="Proteomes" id="UP000500826"/>
    </source>
</evidence>
<protein>
    <submittedName>
        <fullName evidence="2">Uncharacterized protein</fullName>
    </submittedName>
</protein>
<dbReference type="Proteomes" id="UP000500826">
    <property type="component" value="Chromosome"/>
</dbReference>
<accession>A0ABX6P2L4</accession>
<gene>
    <name evidence="2" type="ORF">HK414_08365</name>
</gene>
<dbReference type="EMBL" id="CP053418">
    <property type="protein sequence ID" value="QJW83962.1"/>
    <property type="molecule type" value="Genomic_DNA"/>
</dbReference>
<organism evidence="2 3">
    <name type="scientific">Ramlibacter terrae</name>
    <dbReference type="NCBI Taxonomy" id="2732511"/>
    <lineage>
        <taxon>Bacteria</taxon>
        <taxon>Pseudomonadati</taxon>
        <taxon>Pseudomonadota</taxon>
        <taxon>Betaproteobacteria</taxon>
        <taxon>Burkholderiales</taxon>
        <taxon>Comamonadaceae</taxon>
        <taxon>Ramlibacter</taxon>
    </lineage>
</organism>